<dbReference type="STRING" id="13333.W1P3Y3"/>
<dbReference type="InterPro" id="IPR044636">
    <property type="entry name" value="RADIALIS-like"/>
</dbReference>
<evidence type="ECO:0000256" key="3">
    <source>
        <dbReference type="ARBA" id="ARBA00023163"/>
    </source>
</evidence>
<dbReference type="FunFam" id="1.10.10.60:FF:000154">
    <property type="entry name" value="Transcription factor SRM1"/>
    <property type="match status" value="1"/>
</dbReference>
<sequence length="167" mass="19147">MKSRLVESPMESRCSYESESPMESSWSSAENKAFEIALVAVLNETELPERWKKVAVMVGGKKSPEEMKKHYDALVQDIQSIDSDKVPIPSYRTPHNYKITHTYSSWASESDYKIPHTCSAWASESEEQYKIPHTCSAWASEAFESEEQRRIYDIICTLSQINENLAE</sequence>
<dbReference type="Gene3D" id="1.10.10.60">
    <property type="entry name" value="Homeodomain-like"/>
    <property type="match status" value="1"/>
</dbReference>
<dbReference type="HOGENOM" id="CLU_1697891_0_0_1"/>
<feature type="region of interest" description="Disordered" evidence="5">
    <location>
        <begin position="1"/>
        <end position="22"/>
    </location>
</feature>
<dbReference type="eggNOG" id="KOG0724">
    <property type="taxonomic scope" value="Eukaryota"/>
</dbReference>
<name>W1P3Y3_AMBTC</name>
<dbReference type="GO" id="GO:0005634">
    <property type="term" value="C:nucleus"/>
    <property type="evidence" value="ECO:0007669"/>
    <property type="project" value="UniProtKB-SubCell"/>
</dbReference>
<keyword evidence="2" id="KW-0805">Transcription regulation</keyword>
<dbReference type="EMBL" id="KI394487">
    <property type="protein sequence ID" value="ERN02638.1"/>
    <property type="molecule type" value="Genomic_DNA"/>
</dbReference>
<evidence type="ECO:0008006" key="8">
    <source>
        <dbReference type="Google" id="ProtNLM"/>
    </source>
</evidence>
<dbReference type="GO" id="GO:0003700">
    <property type="term" value="F:DNA-binding transcription factor activity"/>
    <property type="evidence" value="ECO:0007669"/>
    <property type="project" value="InterPro"/>
</dbReference>
<dbReference type="PANTHER" id="PTHR43952">
    <property type="entry name" value="MYB FAMILY TRANSCRIPTION FACTOR-RELATED"/>
    <property type="match status" value="1"/>
</dbReference>
<evidence type="ECO:0000313" key="7">
    <source>
        <dbReference type="Proteomes" id="UP000017836"/>
    </source>
</evidence>
<protein>
    <recommendedName>
        <fullName evidence="8">Myb-like domain-containing protein</fullName>
    </recommendedName>
</protein>
<reference evidence="7" key="1">
    <citation type="journal article" date="2013" name="Science">
        <title>The Amborella genome and the evolution of flowering plants.</title>
        <authorList>
            <consortium name="Amborella Genome Project"/>
        </authorList>
    </citation>
    <scope>NUCLEOTIDE SEQUENCE [LARGE SCALE GENOMIC DNA]</scope>
</reference>
<evidence type="ECO:0000256" key="2">
    <source>
        <dbReference type="ARBA" id="ARBA00023015"/>
    </source>
</evidence>
<dbReference type="PANTHER" id="PTHR43952:SF45">
    <property type="entry name" value="PROTEIN RADIALIS-LIKE 4"/>
    <property type="match status" value="1"/>
</dbReference>
<dbReference type="Proteomes" id="UP000017836">
    <property type="component" value="Unassembled WGS sequence"/>
</dbReference>
<keyword evidence="7" id="KW-1185">Reference proteome</keyword>
<evidence type="ECO:0000256" key="5">
    <source>
        <dbReference type="SAM" id="MobiDB-lite"/>
    </source>
</evidence>
<accession>W1P3Y3</accession>
<comment type="subcellular location">
    <subcellularLocation>
        <location evidence="1">Nucleus</location>
    </subcellularLocation>
</comment>
<proteinExistence type="predicted"/>
<evidence type="ECO:0000313" key="6">
    <source>
        <dbReference type="EMBL" id="ERN02638.1"/>
    </source>
</evidence>
<gene>
    <name evidence="6" type="ORF">AMTR_s00085p00034650</name>
</gene>
<organism evidence="6 7">
    <name type="scientific">Amborella trichopoda</name>
    <dbReference type="NCBI Taxonomy" id="13333"/>
    <lineage>
        <taxon>Eukaryota</taxon>
        <taxon>Viridiplantae</taxon>
        <taxon>Streptophyta</taxon>
        <taxon>Embryophyta</taxon>
        <taxon>Tracheophyta</taxon>
        <taxon>Spermatophyta</taxon>
        <taxon>Magnoliopsida</taxon>
        <taxon>Amborellales</taxon>
        <taxon>Amborellaceae</taxon>
        <taxon>Amborella</taxon>
    </lineage>
</organism>
<keyword evidence="3" id="KW-0804">Transcription</keyword>
<evidence type="ECO:0000256" key="1">
    <source>
        <dbReference type="ARBA" id="ARBA00004123"/>
    </source>
</evidence>
<keyword evidence="4" id="KW-0539">Nucleus</keyword>
<evidence type="ECO:0000256" key="4">
    <source>
        <dbReference type="ARBA" id="ARBA00023242"/>
    </source>
</evidence>
<dbReference type="Gramene" id="ERN02638">
    <property type="protein sequence ID" value="ERN02638"/>
    <property type="gene ID" value="AMTR_s00085p00034650"/>
</dbReference>
<dbReference type="AlphaFoldDB" id="W1P3Y3"/>